<protein>
    <submittedName>
        <fullName evidence="1">Uncharacterized protein</fullName>
    </submittedName>
</protein>
<sequence>MLRPVSRVFNKSVIDTIQNQACRILASERPTLRRRMTTATEAVKKIEIEEIPNRAVSVADIRTVIDEQHVVRPGMPDPCILTFRVSKMIKPDKVHINFEDLPSELHEPFVKRIMNDIVELNGQGAIQDIQFNNVSESAFRYCLNMPIRRMGYKSTFTKYNHERGLACFERLPDKITLTCVGRFNKSPYM</sequence>
<dbReference type="AlphaFoldDB" id="A0A9D4N2A8"/>
<keyword evidence="2" id="KW-1185">Reference proteome</keyword>
<name>A0A9D4N2A8_DREPO</name>
<gene>
    <name evidence="1" type="ORF">DPMN_010521</name>
</gene>
<evidence type="ECO:0000313" key="2">
    <source>
        <dbReference type="Proteomes" id="UP000828390"/>
    </source>
</evidence>
<reference evidence="1" key="1">
    <citation type="journal article" date="2019" name="bioRxiv">
        <title>The Genome of the Zebra Mussel, Dreissena polymorpha: A Resource for Invasive Species Research.</title>
        <authorList>
            <person name="McCartney M.A."/>
            <person name="Auch B."/>
            <person name="Kono T."/>
            <person name="Mallez S."/>
            <person name="Zhang Y."/>
            <person name="Obille A."/>
            <person name="Becker A."/>
            <person name="Abrahante J.E."/>
            <person name="Garbe J."/>
            <person name="Badalamenti J.P."/>
            <person name="Herman A."/>
            <person name="Mangelson H."/>
            <person name="Liachko I."/>
            <person name="Sullivan S."/>
            <person name="Sone E.D."/>
            <person name="Koren S."/>
            <person name="Silverstein K.A.T."/>
            <person name="Beckman K.B."/>
            <person name="Gohl D.M."/>
        </authorList>
    </citation>
    <scope>NUCLEOTIDE SEQUENCE</scope>
    <source>
        <strain evidence="1">Duluth1</strain>
        <tissue evidence="1">Whole animal</tissue>
    </source>
</reference>
<dbReference type="OrthoDB" id="10542041at2759"/>
<dbReference type="Proteomes" id="UP000828390">
    <property type="component" value="Unassembled WGS sequence"/>
</dbReference>
<accession>A0A9D4N2A8</accession>
<organism evidence="1 2">
    <name type="scientific">Dreissena polymorpha</name>
    <name type="common">Zebra mussel</name>
    <name type="synonym">Mytilus polymorpha</name>
    <dbReference type="NCBI Taxonomy" id="45954"/>
    <lineage>
        <taxon>Eukaryota</taxon>
        <taxon>Metazoa</taxon>
        <taxon>Spiralia</taxon>
        <taxon>Lophotrochozoa</taxon>
        <taxon>Mollusca</taxon>
        <taxon>Bivalvia</taxon>
        <taxon>Autobranchia</taxon>
        <taxon>Heteroconchia</taxon>
        <taxon>Euheterodonta</taxon>
        <taxon>Imparidentia</taxon>
        <taxon>Neoheterodontei</taxon>
        <taxon>Myida</taxon>
        <taxon>Dreissenoidea</taxon>
        <taxon>Dreissenidae</taxon>
        <taxon>Dreissena</taxon>
    </lineage>
</organism>
<comment type="caution">
    <text evidence="1">The sequence shown here is derived from an EMBL/GenBank/DDBJ whole genome shotgun (WGS) entry which is preliminary data.</text>
</comment>
<dbReference type="EMBL" id="JAIWYP010000001">
    <property type="protein sequence ID" value="KAH3886510.1"/>
    <property type="molecule type" value="Genomic_DNA"/>
</dbReference>
<evidence type="ECO:0000313" key="1">
    <source>
        <dbReference type="EMBL" id="KAH3886510.1"/>
    </source>
</evidence>
<proteinExistence type="predicted"/>
<reference evidence="1" key="2">
    <citation type="submission" date="2020-11" db="EMBL/GenBank/DDBJ databases">
        <authorList>
            <person name="McCartney M.A."/>
            <person name="Auch B."/>
            <person name="Kono T."/>
            <person name="Mallez S."/>
            <person name="Becker A."/>
            <person name="Gohl D.M."/>
            <person name="Silverstein K.A.T."/>
            <person name="Koren S."/>
            <person name="Bechman K.B."/>
            <person name="Herman A."/>
            <person name="Abrahante J.E."/>
            <person name="Garbe J."/>
        </authorList>
    </citation>
    <scope>NUCLEOTIDE SEQUENCE</scope>
    <source>
        <strain evidence="1">Duluth1</strain>
        <tissue evidence="1">Whole animal</tissue>
    </source>
</reference>